<evidence type="ECO:0000256" key="1">
    <source>
        <dbReference type="ARBA" id="ARBA00022490"/>
    </source>
</evidence>
<accession>A0A8J3GUF0</accession>
<feature type="domain" description="Semialdehyde dehydrogenase NAD-binding" evidence="8">
    <location>
        <begin position="4"/>
        <end position="105"/>
    </location>
</feature>
<dbReference type="InterPro" id="IPR050085">
    <property type="entry name" value="AGPR"/>
</dbReference>
<dbReference type="Pfam" id="PF22698">
    <property type="entry name" value="Semialdhyde_dhC_1"/>
    <property type="match status" value="1"/>
</dbReference>
<evidence type="ECO:0000256" key="4">
    <source>
        <dbReference type="ARBA" id="ARBA00022857"/>
    </source>
</evidence>
<comment type="pathway">
    <text evidence="6">Amino-acid biosynthesis; L-arginine biosynthesis; N(2)-acetyl-L-ornithine from L-glutamate: step 3/4.</text>
</comment>
<comment type="function">
    <text evidence="6">Catalyzes the NADPH-dependent reduction of N-acetyl-5-glutamyl phosphate to yield N-acetyl-L-glutamate 5-semialdehyde.</text>
</comment>
<protein>
    <recommendedName>
        <fullName evidence="6">N-acetyl-gamma-glutamyl-phosphate reductase</fullName>
        <shortName evidence="6">AGPR</shortName>
        <ecNumber evidence="6">1.2.1.38</ecNumber>
    </recommendedName>
    <alternativeName>
        <fullName evidence="6">N-acetyl-glutamate semialdehyde dehydrogenase</fullName>
        <shortName evidence="6">NAGSA dehydrogenase</shortName>
    </alternativeName>
</protein>
<comment type="similarity">
    <text evidence="6">Belongs to the NAGSA dehydrogenase family. Type 2 subfamily.</text>
</comment>
<keyword evidence="1 6" id="KW-0963">Cytoplasm</keyword>
<dbReference type="InterPro" id="IPR000534">
    <property type="entry name" value="Semialdehyde_DH_NAD-bd"/>
</dbReference>
<keyword evidence="3 6" id="KW-0028">Amino-acid biosynthesis</keyword>
<dbReference type="EC" id="1.2.1.38" evidence="6"/>
<dbReference type="Gene3D" id="3.30.360.10">
    <property type="entry name" value="Dihydrodipicolinate Reductase, domain 2"/>
    <property type="match status" value="1"/>
</dbReference>
<evidence type="ECO:0000259" key="8">
    <source>
        <dbReference type="SMART" id="SM00859"/>
    </source>
</evidence>
<dbReference type="NCBIfam" id="TIGR01851">
    <property type="entry name" value="argC_other"/>
    <property type="match status" value="1"/>
</dbReference>
<reference evidence="9" key="1">
    <citation type="journal article" date="2014" name="Int. J. Syst. Evol. Microbiol.">
        <title>Complete genome sequence of Corynebacterium casei LMG S-19264T (=DSM 44701T), isolated from a smear-ripened cheese.</title>
        <authorList>
            <consortium name="US DOE Joint Genome Institute (JGI-PGF)"/>
            <person name="Walter F."/>
            <person name="Albersmeier A."/>
            <person name="Kalinowski J."/>
            <person name="Ruckert C."/>
        </authorList>
    </citation>
    <scope>NUCLEOTIDE SEQUENCE</scope>
    <source>
        <strain evidence="9">KCTC 42650</strain>
    </source>
</reference>
<dbReference type="InterPro" id="IPR023013">
    <property type="entry name" value="AGPR_AS"/>
</dbReference>
<keyword evidence="5 6" id="KW-0560">Oxidoreductase</keyword>
<dbReference type="UniPathway" id="UPA00068">
    <property type="reaction ID" value="UER00108"/>
</dbReference>
<dbReference type="SUPFAM" id="SSF51735">
    <property type="entry name" value="NAD(P)-binding Rossmann-fold domains"/>
    <property type="match status" value="1"/>
</dbReference>
<dbReference type="Gene3D" id="3.40.50.720">
    <property type="entry name" value="NAD(P)-binding Rossmann-like Domain"/>
    <property type="match status" value="1"/>
</dbReference>
<evidence type="ECO:0000313" key="10">
    <source>
        <dbReference type="Proteomes" id="UP000626220"/>
    </source>
</evidence>
<dbReference type="SUPFAM" id="SSF55347">
    <property type="entry name" value="Glyceraldehyde-3-phosphate dehydrogenase-like, C-terminal domain"/>
    <property type="match status" value="1"/>
</dbReference>
<dbReference type="GO" id="GO:0006526">
    <property type="term" value="P:L-arginine biosynthetic process"/>
    <property type="evidence" value="ECO:0007669"/>
    <property type="project" value="UniProtKB-UniRule"/>
</dbReference>
<evidence type="ECO:0000313" key="9">
    <source>
        <dbReference type="EMBL" id="GHF35183.1"/>
    </source>
</evidence>
<evidence type="ECO:0000256" key="2">
    <source>
        <dbReference type="ARBA" id="ARBA00022571"/>
    </source>
</evidence>
<sequence length="305" mass="31998">MAHKVFIDGEAGTTGLQIRERLDGRSDIELIRLDPERRKDRGARAEALAEADVSILCLPDDAAREAVELAAGNKARLIDASTAHRVDPDWAYGFAELKAGQREKIASAARVSNPGCYATGAIALLAPLVAAGLVEADAGITINAVSGYSGGGKAMIADFEAGKAPAFFVYGLGMAHKHLPETVKHSALETTPIFIPSVGQFAQGMIVQIPLHRPEGDAAALEPALRAHYEGQRFVQVLPAEPASAQMDPQALNGTNNLELRVQTSADGKRAVLLARLDNLGKGASGAAVQNLNLMLGLDEATGLV</sequence>
<evidence type="ECO:0000256" key="7">
    <source>
        <dbReference type="PROSITE-ProRule" id="PRU10010"/>
    </source>
</evidence>
<evidence type="ECO:0000256" key="3">
    <source>
        <dbReference type="ARBA" id="ARBA00022605"/>
    </source>
</evidence>
<comment type="catalytic activity">
    <reaction evidence="6">
        <text>N-acetyl-L-glutamate 5-semialdehyde + phosphate + NADP(+) = N-acetyl-L-glutamyl 5-phosphate + NADPH + H(+)</text>
        <dbReference type="Rhea" id="RHEA:21588"/>
        <dbReference type="ChEBI" id="CHEBI:15378"/>
        <dbReference type="ChEBI" id="CHEBI:29123"/>
        <dbReference type="ChEBI" id="CHEBI:43474"/>
        <dbReference type="ChEBI" id="CHEBI:57783"/>
        <dbReference type="ChEBI" id="CHEBI:57936"/>
        <dbReference type="ChEBI" id="CHEBI:58349"/>
        <dbReference type="EC" id="1.2.1.38"/>
    </reaction>
</comment>
<dbReference type="CDD" id="cd23935">
    <property type="entry name" value="AGPR_2_C"/>
    <property type="match status" value="1"/>
</dbReference>
<comment type="subcellular location">
    <subcellularLocation>
        <location evidence="6">Cytoplasm</location>
    </subcellularLocation>
</comment>
<name>A0A8J3GUF0_9RHOB</name>
<dbReference type="Proteomes" id="UP000626220">
    <property type="component" value="Unassembled WGS sequence"/>
</dbReference>
<proteinExistence type="inferred from homology"/>
<keyword evidence="2 6" id="KW-0055">Arginine biosynthesis</keyword>
<comment type="caution">
    <text evidence="9">The sequence shown here is derived from an EMBL/GenBank/DDBJ whole genome shotgun (WGS) entry which is preliminary data.</text>
</comment>
<dbReference type="PROSITE" id="PS01224">
    <property type="entry name" value="ARGC"/>
    <property type="match status" value="1"/>
</dbReference>
<dbReference type="CDD" id="cd17896">
    <property type="entry name" value="AGPR_2_N"/>
    <property type="match status" value="1"/>
</dbReference>
<dbReference type="RefSeq" id="WP_189678292.1">
    <property type="nucleotide sequence ID" value="NZ_BNCJ01000001.1"/>
</dbReference>
<keyword evidence="4 6" id="KW-0521">NADP</keyword>
<dbReference type="InterPro" id="IPR058924">
    <property type="entry name" value="AGPR_dimerisation_dom"/>
</dbReference>
<dbReference type="PANTHER" id="PTHR32338:SF10">
    <property type="entry name" value="N-ACETYL-GAMMA-GLUTAMYL-PHOSPHATE REDUCTASE, CHLOROPLASTIC-RELATED"/>
    <property type="match status" value="1"/>
</dbReference>
<dbReference type="AlphaFoldDB" id="A0A8J3GUF0"/>
<dbReference type="InterPro" id="IPR010136">
    <property type="entry name" value="AGPR_type-2"/>
</dbReference>
<dbReference type="GO" id="GO:0051287">
    <property type="term" value="F:NAD binding"/>
    <property type="evidence" value="ECO:0007669"/>
    <property type="project" value="InterPro"/>
</dbReference>
<feature type="active site" evidence="6 7">
    <location>
        <position position="116"/>
    </location>
</feature>
<gene>
    <name evidence="9" type="primary">argC2</name>
    <name evidence="6" type="synonym">argC</name>
    <name evidence="9" type="ORF">GCM10017056_03330</name>
</gene>
<dbReference type="InterPro" id="IPR036291">
    <property type="entry name" value="NAD(P)-bd_dom_sf"/>
</dbReference>
<dbReference type="PANTHER" id="PTHR32338">
    <property type="entry name" value="N-ACETYL-GAMMA-GLUTAMYL-PHOSPHATE REDUCTASE, CHLOROPLASTIC-RELATED-RELATED"/>
    <property type="match status" value="1"/>
</dbReference>
<dbReference type="Pfam" id="PF01118">
    <property type="entry name" value="Semialdhyde_dh"/>
    <property type="match status" value="1"/>
</dbReference>
<dbReference type="HAMAP" id="MF_01110">
    <property type="entry name" value="ArgC_type2"/>
    <property type="match status" value="1"/>
</dbReference>
<evidence type="ECO:0000256" key="6">
    <source>
        <dbReference type="HAMAP-Rule" id="MF_01110"/>
    </source>
</evidence>
<organism evidence="9 10">
    <name type="scientific">Seohaeicola zhoushanensis</name>
    <dbReference type="NCBI Taxonomy" id="1569283"/>
    <lineage>
        <taxon>Bacteria</taxon>
        <taxon>Pseudomonadati</taxon>
        <taxon>Pseudomonadota</taxon>
        <taxon>Alphaproteobacteria</taxon>
        <taxon>Rhodobacterales</taxon>
        <taxon>Roseobacteraceae</taxon>
        <taxon>Seohaeicola</taxon>
    </lineage>
</organism>
<evidence type="ECO:0000256" key="5">
    <source>
        <dbReference type="ARBA" id="ARBA00023002"/>
    </source>
</evidence>
<dbReference type="GO" id="GO:0005737">
    <property type="term" value="C:cytoplasm"/>
    <property type="evidence" value="ECO:0007669"/>
    <property type="project" value="UniProtKB-SubCell"/>
</dbReference>
<dbReference type="EMBL" id="BNCJ01000001">
    <property type="protein sequence ID" value="GHF35183.1"/>
    <property type="molecule type" value="Genomic_DNA"/>
</dbReference>
<keyword evidence="10" id="KW-1185">Reference proteome</keyword>
<dbReference type="SMART" id="SM00859">
    <property type="entry name" value="Semialdhyde_dh"/>
    <property type="match status" value="1"/>
</dbReference>
<dbReference type="GO" id="GO:0003942">
    <property type="term" value="F:N-acetyl-gamma-glutamyl-phosphate reductase activity"/>
    <property type="evidence" value="ECO:0007669"/>
    <property type="project" value="UniProtKB-UniRule"/>
</dbReference>
<reference evidence="9" key="2">
    <citation type="submission" date="2020-09" db="EMBL/GenBank/DDBJ databases">
        <authorList>
            <person name="Sun Q."/>
            <person name="Kim S."/>
        </authorList>
    </citation>
    <scope>NUCLEOTIDE SEQUENCE</scope>
    <source>
        <strain evidence="9">KCTC 42650</strain>
    </source>
</reference>